<reference evidence="2" key="1">
    <citation type="submission" date="2022-11" db="UniProtKB">
        <authorList>
            <consortium name="WormBaseParasite"/>
        </authorList>
    </citation>
    <scope>IDENTIFICATION</scope>
</reference>
<name>A0AC34G0J6_9BILA</name>
<sequence>MLKIVAFICLIFAAVEAQRGGARQQDEVNSFSGNNENSNNRQEQGFGGFGSQGSNQFPSSNNNGGQQQGNGFGSRRTTQSPNGNNGRFSGSQGGSFGLNSEGSNFPQQGSQKSQFGNRFGNNQNGQSGFGLGSGNGQNGQTGESSRFGTNGLPNLGV</sequence>
<evidence type="ECO:0000313" key="1">
    <source>
        <dbReference type="Proteomes" id="UP000887579"/>
    </source>
</evidence>
<evidence type="ECO:0000313" key="2">
    <source>
        <dbReference type="WBParaSite" id="ES5_v2.g23264.t1"/>
    </source>
</evidence>
<accession>A0AC34G0J6</accession>
<dbReference type="Proteomes" id="UP000887579">
    <property type="component" value="Unplaced"/>
</dbReference>
<organism evidence="1 2">
    <name type="scientific">Panagrolaimus sp. ES5</name>
    <dbReference type="NCBI Taxonomy" id="591445"/>
    <lineage>
        <taxon>Eukaryota</taxon>
        <taxon>Metazoa</taxon>
        <taxon>Ecdysozoa</taxon>
        <taxon>Nematoda</taxon>
        <taxon>Chromadorea</taxon>
        <taxon>Rhabditida</taxon>
        <taxon>Tylenchina</taxon>
        <taxon>Panagrolaimomorpha</taxon>
        <taxon>Panagrolaimoidea</taxon>
        <taxon>Panagrolaimidae</taxon>
        <taxon>Panagrolaimus</taxon>
    </lineage>
</organism>
<protein>
    <submittedName>
        <fullName evidence="2">Uncharacterized protein</fullName>
    </submittedName>
</protein>
<proteinExistence type="predicted"/>
<dbReference type="WBParaSite" id="ES5_v2.g23264.t1">
    <property type="protein sequence ID" value="ES5_v2.g23264.t1"/>
    <property type="gene ID" value="ES5_v2.g23264"/>
</dbReference>